<dbReference type="STRING" id="6337.A0A0V0Y7E4"/>
<evidence type="ECO:0000256" key="2">
    <source>
        <dbReference type="ARBA" id="ARBA00022771"/>
    </source>
</evidence>
<organism evidence="8 9">
    <name type="scientific">Trichinella pseudospiralis</name>
    <name type="common">Parasitic roundworm</name>
    <dbReference type="NCBI Taxonomy" id="6337"/>
    <lineage>
        <taxon>Eukaryota</taxon>
        <taxon>Metazoa</taxon>
        <taxon>Ecdysozoa</taxon>
        <taxon>Nematoda</taxon>
        <taxon>Enoplea</taxon>
        <taxon>Dorylaimia</taxon>
        <taxon>Trichinellida</taxon>
        <taxon>Trichinellidae</taxon>
        <taxon>Trichinella</taxon>
    </lineage>
</organism>
<keyword evidence="3" id="KW-0862">Zinc</keyword>
<dbReference type="InterPro" id="IPR000058">
    <property type="entry name" value="Znf_AN1"/>
</dbReference>
<dbReference type="SMART" id="SM00154">
    <property type="entry name" value="ZnF_AN1"/>
    <property type="match status" value="1"/>
</dbReference>
<feature type="non-terminal residue" evidence="8">
    <location>
        <position position="1"/>
    </location>
</feature>
<dbReference type="InterPro" id="IPR035896">
    <property type="entry name" value="AN1-like_Znf"/>
</dbReference>
<evidence type="ECO:0000313" key="8">
    <source>
        <dbReference type="EMBL" id="KRX96366.1"/>
    </source>
</evidence>
<dbReference type="SUPFAM" id="SSF118310">
    <property type="entry name" value="AN1-like Zinc finger"/>
    <property type="match status" value="1"/>
</dbReference>
<reference evidence="8 9" key="1">
    <citation type="submission" date="2015-01" db="EMBL/GenBank/DDBJ databases">
        <title>Evolution of Trichinella species and genotypes.</title>
        <authorList>
            <person name="Korhonen P.K."/>
            <person name="Edoardo P."/>
            <person name="Giuseppe L.R."/>
            <person name="Gasser R.B."/>
        </authorList>
    </citation>
    <scope>NUCLEOTIDE SEQUENCE [LARGE SCALE GENOMIC DNA]</scope>
    <source>
        <strain evidence="8">ISS141</strain>
    </source>
</reference>
<evidence type="ECO:0000256" key="4">
    <source>
        <dbReference type="PROSITE-ProRule" id="PRU00449"/>
    </source>
</evidence>
<dbReference type="SUPFAM" id="SSF57716">
    <property type="entry name" value="Glucocorticoid receptor-like (DNA-binding domain)"/>
    <property type="match status" value="1"/>
</dbReference>
<feature type="compositionally biased region" description="Basic and acidic residues" evidence="5">
    <location>
        <begin position="105"/>
        <end position="127"/>
    </location>
</feature>
<evidence type="ECO:0000256" key="3">
    <source>
        <dbReference type="ARBA" id="ARBA00022833"/>
    </source>
</evidence>
<dbReference type="GO" id="GO:0008270">
    <property type="term" value="F:zinc ion binding"/>
    <property type="evidence" value="ECO:0007669"/>
    <property type="project" value="UniProtKB-KW"/>
</dbReference>
<keyword evidence="2 4" id="KW-0863">Zinc-finger</keyword>
<dbReference type="PROSITE" id="PS51039">
    <property type="entry name" value="ZF_AN1"/>
    <property type="match status" value="1"/>
</dbReference>
<evidence type="ECO:0000259" key="7">
    <source>
        <dbReference type="PROSITE" id="PS51039"/>
    </source>
</evidence>
<dbReference type="InterPro" id="IPR050652">
    <property type="entry name" value="AN1_A20_ZnFinger"/>
</dbReference>
<evidence type="ECO:0000256" key="5">
    <source>
        <dbReference type="SAM" id="MobiDB-lite"/>
    </source>
</evidence>
<feature type="domain" description="A20-type" evidence="6">
    <location>
        <begin position="22"/>
        <end position="56"/>
    </location>
</feature>
<evidence type="ECO:0000259" key="6">
    <source>
        <dbReference type="PROSITE" id="PS51036"/>
    </source>
</evidence>
<dbReference type="AlphaFoldDB" id="A0A0V0Y7E4"/>
<feature type="domain" description="AN1-type" evidence="7">
    <location>
        <begin position="149"/>
        <end position="195"/>
    </location>
</feature>
<feature type="compositionally biased region" description="Low complexity" evidence="5">
    <location>
        <begin position="131"/>
        <end position="147"/>
    </location>
</feature>
<dbReference type="SMART" id="SM00259">
    <property type="entry name" value="ZnF_A20"/>
    <property type="match status" value="1"/>
</dbReference>
<sequence>LYYNLLFIDIMNQDQDQDSNESTNQKLCKNGCGFYGSALTEEMCSKCYSEVMKRRPKHSKKKEKKMQSELPANSNVEPEKSGKAENNESVCIPSMPSTSSAFVPYKRDEEKGTDVQKENEDVQKEADADTSSLNQSSSSSNLSGSHSTPAPKKRCKVCRKRLGLFSYECRCGAEFCGIHRYTDRHVCNFDYRALGREEIAKNNQSVKPEKIKKM</sequence>
<evidence type="ECO:0000256" key="1">
    <source>
        <dbReference type="ARBA" id="ARBA00022723"/>
    </source>
</evidence>
<evidence type="ECO:0000313" key="9">
    <source>
        <dbReference type="Proteomes" id="UP000054815"/>
    </source>
</evidence>
<gene>
    <name evidence="8" type="primary">ZFAND5</name>
    <name evidence="8" type="ORF">T4E_5491</name>
</gene>
<dbReference type="PROSITE" id="PS51036">
    <property type="entry name" value="ZF_A20"/>
    <property type="match status" value="1"/>
</dbReference>
<feature type="compositionally biased region" description="Basic and acidic residues" evidence="5">
    <location>
        <begin position="77"/>
        <end position="86"/>
    </location>
</feature>
<comment type="caution">
    <text evidence="8">The sequence shown here is derived from an EMBL/GenBank/DDBJ whole genome shotgun (WGS) entry which is preliminary data.</text>
</comment>
<feature type="region of interest" description="Disordered" evidence="5">
    <location>
        <begin position="55"/>
        <end position="152"/>
    </location>
</feature>
<dbReference type="Gene3D" id="1.20.5.4770">
    <property type="match status" value="1"/>
</dbReference>
<protein>
    <submittedName>
        <fullName evidence="8">AN1-type zinc finger protein 5</fullName>
    </submittedName>
</protein>
<dbReference type="InterPro" id="IPR002653">
    <property type="entry name" value="Znf_A20"/>
</dbReference>
<dbReference type="Gene3D" id="4.10.1110.10">
    <property type="entry name" value="AN1-like Zinc finger"/>
    <property type="match status" value="1"/>
</dbReference>
<dbReference type="GO" id="GO:0003677">
    <property type="term" value="F:DNA binding"/>
    <property type="evidence" value="ECO:0007669"/>
    <property type="project" value="InterPro"/>
</dbReference>
<name>A0A0V0Y7E4_TRIPS</name>
<dbReference type="Pfam" id="PF01754">
    <property type="entry name" value="zf-A20"/>
    <property type="match status" value="1"/>
</dbReference>
<feature type="compositionally biased region" description="Basic residues" evidence="5">
    <location>
        <begin position="55"/>
        <end position="64"/>
    </location>
</feature>
<dbReference type="EMBL" id="JYDU01000044">
    <property type="protein sequence ID" value="KRX96366.1"/>
    <property type="molecule type" value="Genomic_DNA"/>
</dbReference>
<accession>A0A0V0Y7E4</accession>
<dbReference type="Pfam" id="PF01428">
    <property type="entry name" value="zf-AN1"/>
    <property type="match status" value="1"/>
</dbReference>
<proteinExistence type="predicted"/>
<dbReference type="PANTHER" id="PTHR10634">
    <property type="entry name" value="AN1-TYPE ZINC FINGER PROTEIN"/>
    <property type="match status" value="1"/>
</dbReference>
<keyword evidence="1" id="KW-0479">Metal-binding</keyword>
<dbReference type="Proteomes" id="UP000054815">
    <property type="component" value="Unassembled WGS sequence"/>
</dbReference>